<evidence type="ECO:0000256" key="2">
    <source>
        <dbReference type="ARBA" id="ARBA00005695"/>
    </source>
</evidence>
<dbReference type="GO" id="GO:0030288">
    <property type="term" value="C:outer membrane-bounded periplasmic space"/>
    <property type="evidence" value="ECO:0007669"/>
    <property type="project" value="UniProtKB-ARBA"/>
</dbReference>
<comment type="caution">
    <text evidence="6">The sequence shown here is derived from an EMBL/GenBank/DDBJ whole genome shotgun (WGS) entry which is preliminary data.</text>
</comment>
<comment type="subcellular location">
    <subcellularLocation>
        <location evidence="1">Periplasm</location>
    </subcellularLocation>
</comment>
<evidence type="ECO:0000259" key="5">
    <source>
        <dbReference type="Pfam" id="PF00496"/>
    </source>
</evidence>
<dbReference type="PIRSF" id="PIRSF002741">
    <property type="entry name" value="MppA"/>
    <property type="match status" value="1"/>
</dbReference>
<evidence type="ECO:0000256" key="3">
    <source>
        <dbReference type="ARBA" id="ARBA00022729"/>
    </source>
</evidence>
<dbReference type="InterPro" id="IPR030678">
    <property type="entry name" value="Peptide/Ni-bd"/>
</dbReference>
<feature type="domain" description="Solute-binding protein family 5" evidence="5">
    <location>
        <begin position="71"/>
        <end position="399"/>
    </location>
</feature>
<name>A0A7C5QZT4_9PROT</name>
<dbReference type="EMBL" id="DRMJ01000058">
    <property type="protein sequence ID" value="HHL42223.1"/>
    <property type="molecule type" value="Genomic_DNA"/>
</dbReference>
<dbReference type="GO" id="GO:0015833">
    <property type="term" value="P:peptide transport"/>
    <property type="evidence" value="ECO:0007669"/>
    <property type="project" value="TreeGrafter"/>
</dbReference>
<accession>A0A7C5QZT4</accession>
<dbReference type="PANTHER" id="PTHR30290">
    <property type="entry name" value="PERIPLASMIC BINDING COMPONENT OF ABC TRANSPORTER"/>
    <property type="match status" value="1"/>
</dbReference>
<organism evidence="6">
    <name type="scientific">Hellea balneolensis</name>
    <dbReference type="NCBI Taxonomy" id="287478"/>
    <lineage>
        <taxon>Bacteria</taxon>
        <taxon>Pseudomonadati</taxon>
        <taxon>Pseudomonadota</taxon>
        <taxon>Alphaproteobacteria</taxon>
        <taxon>Maricaulales</taxon>
        <taxon>Robiginitomaculaceae</taxon>
        <taxon>Hellea</taxon>
    </lineage>
</organism>
<evidence type="ECO:0000256" key="1">
    <source>
        <dbReference type="ARBA" id="ARBA00004418"/>
    </source>
</evidence>
<dbReference type="Gene3D" id="3.40.190.10">
    <property type="entry name" value="Periplasmic binding protein-like II"/>
    <property type="match status" value="1"/>
</dbReference>
<protein>
    <submittedName>
        <fullName evidence="6">ABC transporter substrate-binding protein</fullName>
    </submittedName>
</protein>
<dbReference type="InterPro" id="IPR000914">
    <property type="entry name" value="SBP_5_dom"/>
</dbReference>
<dbReference type="Gene3D" id="3.10.105.10">
    <property type="entry name" value="Dipeptide-binding Protein, Domain 3"/>
    <property type="match status" value="1"/>
</dbReference>
<dbReference type="InterPro" id="IPR039424">
    <property type="entry name" value="SBP_5"/>
</dbReference>
<comment type="similarity">
    <text evidence="2">Belongs to the bacterial solute-binding protein 5 family.</text>
</comment>
<dbReference type="AlphaFoldDB" id="A0A7C5QZT4"/>
<dbReference type="Pfam" id="PF00496">
    <property type="entry name" value="SBP_bac_5"/>
    <property type="match status" value="1"/>
</dbReference>
<dbReference type="CDD" id="cd08494">
    <property type="entry name" value="PBP2_NikA_DppA_OppA_like_6"/>
    <property type="match status" value="1"/>
</dbReference>
<keyword evidence="3 4" id="KW-0732">Signal</keyword>
<dbReference type="SUPFAM" id="SSF53850">
    <property type="entry name" value="Periplasmic binding protein-like II"/>
    <property type="match status" value="1"/>
</dbReference>
<dbReference type="PANTHER" id="PTHR30290:SF38">
    <property type="entry name" value="D,D-DIPEPTIDE-BINDING PERIPLASMIC PROTEIN DDPA-RELATED"/>
    <property type="match status" value="1"/>
</dbReference>
<reference evidence="6" key="1">
    <citation type="journal article" date="2020" name="mSystems">
        <title>Genome- and Community-Level Interaction Insights into Carbon Utilization and Element Cycling Functions of Hydrothermarchaeota in Hydrothermal Sediment.</title>
        <authorList>
            <person name="Zhou Z."/>
            <person name="Liu Y."/>
            <person name="Xu W."/>
            <person name="Pan J."/>
            <person name="Luo Z.H."/>
            <person name="Li M."/>
        </authorList>
    </citation>
    <scope>NUCLEOTIDE SEQUENCE [LARGE SCALE GENOMIC DNA]</scope>
    <source>
        <strain evidence="6">HyVt-485</strain>
    </source>
</reference>
<dbReference type="Proteomes" id="UP000885830">
    <property type="component" value="Unassembled WGS sequence"/>
</dbReference>
<evidence type="ECO:0000313" key="6">
    <source>
        <dbReference type="EMBL" id="HHL42223.1"/>
    </source>
</evidence>
<dbReference type="PROSITE" id="PS51257">
    <property type="entry name" value="PROKAR_LIPOPROTEIN"/>
    <property type="match status" value="1"/>
</dbReference>
<evidence type="ECO:0000256" key="4">
    <source>
        <dbReference type="SAM" id="SignalP"/>
    </source>
</evidence>
<dbReference type="GO" id="GO:0043190">
    <property type="term" value="C:ATP-binding cassette (ABC) transporter complex"/>
    <property type="evidence" value="ECO:0007669"/>
    <property type="project" value="InterPro"/>
</dbReference>
<feature type="chain" id="PRO_5028035367" evidence="4">
    <location>
        <begin position="25"/>
        <end position="496"/>
    </location>
</feature>
<feature type="signal peptide" evidence="4">
    <location>
        <begin position="1"/>
        <end position="24"/>
    </location>
</feature>
<dbReference type="Gene3D" id="3.90.76.10">
    <property type="entry name" value="Dipeptide-binding Protein, Domain 1"/>
    <property type="match status" value="1"/>
</dbReference>
<dbReference type="GO" id="GO:1904680">
    <property type="term" value="F:peptide transmembrane transporter activity"/>
    <property type="evidence" value="ECO:0007669"/>
    <property type="project" value="TreeGrafter"/>
</dbReference>
<proteinExistence type="inferred from homology"/>
<sequence length="496" mass="55208">MRNWVCYIFALGLVILSACSPTQRNENSLTTGIGLEPPSLDPTYGAAAATDEIVYANVFEGLTRIGADGRVHPALAKSWTVDESGLVYEFVLQQNVKFHDGTGFDAQDVKFSLDRARADDSKNAQKFLFAMIENVEVLAPDRVRINLKRRTADFAYNMAWGDAVIVAPESADTNATHPVGTGPFMFERWQKGTRIVLKKNPEYWGAPANLEQINFAVIPDAASAYGALMAGDVDGFSNFPAPELLRQIKKDDRFRITVGVTEGETILGINNAKAPFTDIRIRKAIGHAIDRQALIKGAMFGNGTPIGSFFSPADPAYIDLTAQSAYDPEMARCLLVEAGYPDGFKTELNLPPPYYARRGGEIIAAQLRAVGIDAKIRYMEWAQWLEQVLGNKNYQLTIVSHTEPRDINFFAKPGNYFQYHNSVFDRLMLDIEQAQSDKERAALYKKAQKILADDAPVAFLFQLPKVAVWRKDIHGMWVNAPIQATDMTQVWREDIP</sequence>
<gene>
    <name evidence="6" type="ORF">ENJ42_01270</name>
</gene>